<dbReference type="Gene3D" id="2.60.40.10">
    <property type="entry name" value="Immunoglobulins"/>
    <property type="match status" value="1"/>
</dbReference>
<sequence>MKQIHYFIFCLLAVAAISLSSCEKDKDKVVQPAITNQSWQEGVPVEITPNETLTVTFNAAAKWRAGTNSIWCEILNKSGNAGKSTLQLLTKSGTTTDRTSEILITVEGYDKAVSFQVTQKAGEVPQEETEDMKVNTKVAEYLKANYLWNDEYKTLTLDYTKNYEDFFYESLKSMKTNTLDKKPYKGDDGNTYYRLFSYIRKKNPVTKTRAKLVEKELSYSFGITGITPFGIGKDSVCFVIQGVYPDSPATAAGLKRGSIIGKVNNERLNESNWIGKYYALQMPDAISSLTLTEMEIIKGKLKEIKNISLTSDAIYLNPVITSKVAEIDGHKIGYLVYSEFEASFDQELFDAFKKFKAQNVTDLILDLRYNGGGHTISANLIASCIAADASVGKIFMSLRYNKERMEKRGNKRKDEPFAYPDLYPNLDEKLTEGGLGLKKVYCLVGGGTASSSEMVINSLKGIDLEVILIGKTTTGKNVGMEVENFAVEGNIYEVVPITFQSYNAKGFGDYQDGFKPDWDMNETVQIKIYPDYGTDDEPLYAKAIELITGKSPMKSTSTRSTGKALKVQEIKAPAIYRPGYNAMLKEYEED</sequence>
<protein>
    <submittedName>
        <fullName evidence="2">Peptidase S41</fullName>
    </submittedName>
</protein>
<dbReference type="PROSITE" id="PS51257">
    <property type="entry name" value="PROKAR_LIPOPROTEIN"/>
    <property type="match status" value="1"/>
</dbReference>
<dbReference type="SUPFAM" id="SSF50156">
    <property type="entry name" value="PDZ domain-like"/>
    <property type="match status" value="1"/>
</dbReference>
<comment type="caution">
    <text evidence="2">The sequence shown here is derived from an EMBL/GenBank/DDBJ whole genome shotgun (WGS) entry which is preliminary data.</text>
</comment>
<dbReference type="SMART" id="SM00245">
    <property type="entry name" value="TSPc"/>
    <property type="match status" value="1"/>
</dbReference>
<dbReference type="Pfam" id="PF18294">
    <property type="entry name" value="Pept_S41_N"/>
    <property type="match status" value="1"/>
</dbReference>
<dbReference type="InterPro" id="IPR005151">
    <property type="entry name" value="Tail-specific_protease"/>
</dbReference>
<dbReference type="GO" id="GO:0004175">
    <property type="term" value="F:endopeptidase activity"/>
    <property type="evidence" value="ECO:0007669"/>
    <property type="project" value="TreeGrafter"/>
</dbReference>
<dbReference type="GO" id="GO:0006508">
    <property type="term" value="P:proteolysis"/>
    <property type="evidence" value="ECO:0007669"/>
    <property type="project" value="InterPro"/>
</dbReference>
<dbReference type="AlphaFoldDB" id="A0A3P2A184"/>
<organism evidence="2 3">
    <name type="scientific">Prevotella heparinolytica</name>
    <dbReference type="NCBI Taxonomy" id="28113"/>
    <lineage>
        <taxon>Bacteria</taxon>
        <taxon>Pseudomonadati</taxon>
        <taxon>Bacteroidota</taxon>
        <taxon>Bacteroidia</taxon>
        <taxon>Bacteroidales</taxon>
        <taxon>Bacteroidaceae</taxon>
        <taxon>Bacteroides</taxon>
    </lineage>
</organism>
<reference evidence="2 3" key="1">
    <citation type="submission" date="2018-11" db="EMBL/GenBank/DDBJ databases">
        <title>Genomes From Bacteria Associated with the Canine Oral Cavity: a Test Case for Automated Genome-Based Taxonomic Assignment.</title>
        <authorList>
            <person name="Coil D.A."/>
            <person name="Jospin G."/>
            <person name="Darling A.E."/>
            <person name="Wallis C."/>
            <person name="Davis I.J."/>
            <person name="Harris S."/>
            <person name="Eisen J.A."/>
            <person name="Holcombe L.J."/>
            <person name="O'Flynn C."/>
        </authorList>
    </citation>
    <scope>NUCLEOTIDE SEQUENCE [LARGE SCALE GENOMIC DNA]</scope>
    <source>
        <strain evidence="2 3">OH1047_COT-310</strain>
    </source>
</reference>
<dbReference type="CDD" id="cd07561">
    <property type="entry name" value="Peptidase_S41_CPP_like"/>
    <property type="match status" value="1"/>
</dbReference>
<gene>
    <name evidence="2" type="ORF">EII33_11425</name>
</gene>
<evidence type="ECO:0000313" key="2">
    <source>
        <dbReference type="EMBL" id="RRD88765.1"/>
    </source>
</evidence>
<dbReference type="InterPro" id="IPR029045">
    <property type="entry name" value="ClpP/crotonase-like_dom_sf"/>
</dbReference>
<dbReference type="Proteomes" id="UP000279562">
    <property type="component" value="Unassembled WGS sequence"/>
</dbReference>
<dbReference type="SUPFAM" id="SSF52096">
    <property type="entry name" value="ClpP/crotonase"/>
    <property type="match status" value="1"/>
</dbReference>
<dbReference type="GO" id="GO:0007165">
    <property type="term" value="P:signal transduction"/>
    <property type="evidence" value="ECO:0007669"/>
    <property type="project" value="TreeGrafter"/>
</dbReference>
<dbReference type="InterPro" id="IPR013783">
    <property type="entry name" value="Ig-like_fold"/>
</dbReference>
<dbReference type="InterPro" id="IPR041613">
    <property type="entry name" value="Pept_S41_N"/>
</dbReference>
<dbReference type="GO" id="GO:0008236">
    <property type="term" value="F:serine-type peptidase activity"/>
    <property type="evidence" value="ECO:0007669"/>
    <property type="project" value="InterPro"/>
</dbReference>
<dbReference type="Gene3D" id="3.30.750.170">
    <property type="match status" value="1"/>
</dbReference>
<evidence type="ECO:0000313" key="3">
    <source>
        <dbReference type="Proteomes" id="UP000279562"/>
    </source>
</evidence>
<dbReference type="PANTHER" id="PTHR32060:SF30">
    <property type="entry name" value="CARBOXY-TERMINAL PROCESSING PROTEASE CTPA"/>
    <property type="match status" value="1"/>
</dbReference>
<dbReference type="Pfam" id="PF03572">
    <property type="entry name" value="Peptidase_S41"/>
    <property type="match status" value="1"/>
</dbReference>
<feature type="domain" description="Tail specific protease" evidence="1">
    <location>
        <begin position="302"/>
        <end position="521"/>
    </location>
</feature>
<proteinExistence type="predicted"/>
<dbReference type="Gene3D" id="3.90.226.10">
    <property type="entry name" value="2-enoyl-CoA Hydratase, Chain A, domain 1"/>
    <property type="match status" value="1"/>
</dbReference>
<accession>A0A3P2A184</accession>
<dbReference type="RefSeq" id="WP_125239817.1">
    <property type="nucleotide sequence ID" value="NZ_RQYF01000070.1"/>
</dbReference>
<keyword evidence="3" id="KW-1185">Reference proteome</keyword>
<dbReference type="PANTHER" id="PTHR32060">
    <property type="entry name" value="TAIL-SPECIFIC PROTEASE"/>
    <property type="match status" value="1"/>
</dbReference>
<dbReference type="InterPro" id="IPR036034">
    <property type="entry name" value="PDZ_sf"/>
</dbReference>
<dbReference type="GO" id="GO:0030288">
    <property type="term" value="C:outer membrane-bounded periplasmic space"/>
    <property type="evidence" value="ECO:0007669"/>
    <property type="project" value="TreeGrafter"/>
</dbReference>
<dbReference type="EMBL" id="RQYF01000070">
    <property type="protein sequence ID" value="RRD88765.1"/>
    <property type="molecule type" value="Genomic_DNA"/>
</dbReference>
<evidence type="ECO:0000259" key="1">
    <source>
        <dbReference type="SMART" id="SM00245"/>
    </source>
</evidence>
<name>A0A3P2A184_9BACE</name>
<dbReference type="Gene3D" id="2.30.42.10">
    <property type="match status" value="1"/>
</dbReference>